<dbReference type="PANTHER" id="PTHR43133">
    <property type="entry name" value="RNA POLYMERASE ECF-TYPE SIGMA FACTO"/>
    <property type="match status" value="1"/>
</dbReference>
<keyword evidence="3" id="KW-0238">DNA-binding</keyword>
<evidence type="ECO:0000313" key="7">
    <source>
        <dbReference type="Proteomes" id="UP000612362"/>
    </source>
</evidence>
<dbReference type="InterPro" id="IPR013325">
    <property type="entry name" value="RNA_pol_sigma_r2"/>
</dbReference>
<keyword evidence="1" id="KW-0805">Transcription regulation</keyword>
<dbReference type="GO" id="GO:0003677">
    <property type="term" value="F:DNA binding"/>
    <property type="evidence" value="ECO:0007669"/>
    <property type="project" value="UniProtKB-KW"/>
</dbReference>
<keyword evidence="2" id="KW-0731">Sigma factor</keyword>
<dbReference type="InterPro" id="IPR039425">
    <property type="entry name" value="RNA_pol_sigma-70-like"/>
</dbReference>
<evidence type="ECO:0000256" key="1">
    <source>
        <dbReference type="ARBA" id="ARBA00023015"/>
    </source>
</evidence>
<evidence type="ECO:0000259" key="5">
    <source>
        <dbReference type="Pfam" id="PF04542"/>
    </source>
</evidence>
<dbReference type="AlphaFoldDB" id="A0A8J3I966"/>
<organism evidence="6 7">
    <name type="scientific">Ktedonospora formicarum</name>
    <dbReference type="NCBI Taxonomy" id="2778364"/>
    <lineage>
        <taxon>Bacteria</taxon>
        <taxon>Bacillati</taxon>
        <taxon>Chloroflexota</taxon>
        <taxon>Ktedonobacteria</taxon>
        <taxon>Ktedonobacterales</taxon>
        <taxon>Ktedonobacteraceae</taxon>
        <taxon>Ktedonospora</taxon>
    </lineage>
</organism>
<dbReference type="EMBL" id="BNJF01000002">
    <property type="protein sequence ID" value="GHO46974.1"/>
    <property type="molecule type" value="Genomic_DNA"/>
</dbReference>
<evidence type="ECO:0000313" key="6">
    <source>
        <dbReference type="EMBL" id="GHO46974.1"/>
    </source>
</evidence>
<dbReference type="GO" id="GO:0006352">
    <property type="term" value="P:DNA-templated transcription initiation"/>
    <property type="evidence" value="ECO:0007669"/>
    <property type="project" value="InterPro"/>
</dbReference>
<gene>
    <name evidence="6" type="ORF">KSX_51370</name>
</gene>
<reference evidence="6" key="1">
    <citation type="submission" date="2020-10" db="EMBL/GenBank/DDBJ databases">
        <title>Taxonomic study of unclassified bacteria belonging to the class Ktedonobacteria.</title>
        <authorList>
            <person name="Yabe S."/>
            <person name="Wang C.M."/>
            <person name="Zheng Y."/>
            <person name="Sakai Y."/>
            <person name="Cavaletti L."/>
            <person name="Monciardini P."/>
            <person name="Donadio S."/>
        </authorList>
    </citation>
    <scope>NUCLEOTIDE SEQUENCE</scope>
    <source>
        <strain evidence="6">SOSP1-1</strain>
    </source>
</reference>
<keyword evidence="4" id="KW-0804">Transcription</keyword>
<accession>A0A8J3I966</accession>
<feature type="domain" description="RNA polymerase sigma-70 region 2" evidence="5">
    <location>
        <begin position="18"/>
        <end position="86"/>
    </location>
</feature>
<dbReference type="Proteomes" id="UP000612362">
    <property type="component" value="Unassembled WGS sequence"/>
</dbReference>
<dbReference type="PANTHER" id="PTHR43133:SF8">
    <property type="entry name" value="RNA POLYMERASE SIGMA FACTOR HI_1459-RELATED"/>
    <property type="match status" value="1"/>
</dbReference>
<keyword evidence="7" id="KW-1185">Reference proteome</keyword>
<dbReference type="SUPFAM" id="SSF88946">
    <property type="entry name" value="Sigma2 domain of RNA polymerase sigma factors"/>
    <property type="match status" value="1"/>
</dbReference>
<dbReference type="RefSeq" id="WP_220196309.1">
    <property type="nucleotide sequence ID" value="NZ_BNJF01000002.1"/>
</dbReference>
<dbReference type="Gene3D" id="1.10.1740.10">
    <property type="match status" value="1"/>
</dbReference>
<sequence>MRQIQTEVGFDDSPLALLYDRYAHIILTYIARSISSKEDADDVLLDVFIVALENQVWLNWSEGEQLAWLRRIAYNKSIDYYRRNARHPLVALEQIIATHLSDDEHSPEQIALRIEYWLLK</sequence>
<protein>
    <recommendedName>
        <fullName evidence="5">RNA polymerase sigma-70 region 2 domain-containing protein</fullName>
    </recommendedName>
</protein>
<name>A0A8J3I966_9CHLR</name>
<dbReference type="InterPro" id="IPR007627">
    <property type="entry name" value="RNA_pol_sigma70_r2"/>
</dbReference>
<evidence type="ECO:0000256" key="3">
    <source>
        <dbReference type="ARBA" id="ARBA00023125"/>
    </source>
</evidence>
<evidence type="ECO:0000256" key="2">
    <source>
        <dbReference type="ARBA" id="ARBA00023082"/>
    </source>
</evidence>
<evidence type="ECO:0000256" key="4">
    <source>
        <dbReference type="ARBA" id="ARBA00023163"/>
    </source>
</evidence>
<proteinExistence type="predicted"/>
<dbReference type="GO" id="GO:0016987">
    <property type="term" value="F:sigma factor activity"/>
    <property type="evidence" value="ECO:0007669"/>
    <property type="project" value="UniProtKB-KW"/>
</dbReference>
<comment type="caution">
    <text evidence="6">The sequence shown here is derived from an EMBL/GenBank/DDBJ whole genome shotgun (WGS) entry which is preliminary data.</text>
</comment>
<dbReference type="Pfam" id="PF04542">
    <property type="entry name" value="Sigma70_r2"/>
    <property type="match status" value="1"/>
</dbReference>